<keyword evidence="1" id="KW-1133">Transmembrane helix</keyword>
<dbReference type="RefSeq" id="WP_179444314.1">
    <property type="nucleotide sequence ID" value="NZ_JACBZS010000001.1"/>
</dbReference>
<reference evidence="3 4" key="1">
    <citation type="submission" date="2020-07" db="EMBL/GenBank/DDBJ databases">
        <title>Sequencing the genomes of 1000 actinobacteria strains.</title>
        <authorList>
            <person name="Klenk H.-P."/>
        </authorList>
    </citation>
    <scope>NUCLEOTIDE SEQUENCE [LARGE SCALE GENOMIC DNA]</scope>
    <source>
        <strain evidence="3 4">DSM 103164</strain>
    </source>
</reference>
<evidence type="ECO:0000313" key="3">
    <source>
        <dbReference type="EMBL" id="NYI70344.1"/>
    </source>
</evidence>
<proteinExistence type="predicted"/>
<keyword evidence="1" id="KW-0472">Membrane</keyword>
<keyword evidence="1" id="KW-0812">Transmembrane</keyword>
<organism evidence="3 4">
    <name type="scientific">Naumannella cuiyingiana</name>
    <dbReference type="NCBI Taxonomy" id="1347891"/>
    <lineage>
        <taxon>Bacteria</taxon>
        <taxon>Bacillati</taxon>
        <taxon>Actinomycetota</taxon>
        <taxon>Actinomycetes</taxon>
        <taxon>Propionibacteriales</taxon>
        <taxon>Propionibacteriaceae</taxon>
        <taxon>Naumannella</taxon>
    </lineage>
</organism>
<dbReference type="AlphaFoldDB" id="A0A7Z0D7L6"/>
<feature type="domain" description="TadE-like" evidence="2">
    <location>
        <begin position="11"/>
        <end position="49"/>
    </location>
</feature>
<gene>
    <name evidence="3" type="ORF">GGQ54_000904</name>
</gene>
<dbReference type="InterPro" id="IPR012495">
    <property type="entry name" value="TadE-like_dom"/>
</dbReference>
<name>A0A7Z0D7L6_9ACTN</name>
<evidence type="ECO:0000259" key="2">
    <source>
        <dbReference type="Pfam" id="PF07811"/>
    </source>
</evidence>
<evidence type="ECO:0000313" key="4">
    <source>
        <dbReference type="Proteomes" id="UP000527616"/>
    </source>
</evidence>
<dbReference type="EMBL" id="JACBZS010000001">
    <property type="protein sequence ID" value="NYI70344.1"/>
    <property type="molecule type" value="Genomic_DNA"/>
</dbReference>
<protein>
    <submittedName>
        <fullName evidence="3">Flp pilus assembly protein TadG</fullName>
    </submittedName>
</protein>
<sequence>MRRNERGLSHTLEAAIILPAMMILLIGIIQIGIYWHARNSAVAAAQVTAELNRRHGAGVAGTEAGYRIIERVGMRAPAITVDRGPERVIVTVTGSAPTLVELPGIGVIKETATMPIERITRP</sequence>
<evidence type="ECO:0000256" key="1">
    <source>
        <dbReference type="SAM" id="Phobius"/>
    </source>
</evidence>
<keyword evidence="4" id="KW-1185">Reference proteome</keyword>
<dbReference type="Proteomes" id="UP000527616">
    <property type="component" value="Unassembled WGS sequence"/>
</dbReference>
<dbReference type="Pfam" id="PF07811">
    <property type="entry name" value="TadE"/>
    <property type="match status" value="1"/>
</dbReference>
<accession>A0A7Z0D7L6</accession>
<feature type="transmembrane region" description="Helical" evidence="1">
    <location>
        <begin position="12"/>
        <end position="35"/>
    </location>
</feature>
<comment type="caution">
    <text evidence="3">The sequence shown here is derived from an EMBL/GenBank/DDBJ whole genome shotgun (WGS) entry which is preliminary data.</text>
</comment>